<protein>
    <submittedName>
        <fullName evidence="1">Uncharacterized protein</fullName>
    </submittedName>
</protein>
<evidence type="ECO:0000313" key="2">
    <source>
        <dbReference type="Proteomes" id="UP001283361"/>
    </source>
</evidence>
<reference evidence="1" key="1">
    <citation type="journal article" date="2023" name="G3 (Bethesda)">
        <title>A reference genome for the long-term kleptoplast-retaining sea slug Elysia crispata morphotype clarki.</title>
        <authorList>
            <person name="Eastman K.E."/>
            <person name="Pendleton A.L."/>
            <person name="Shaikh M.A."/>
            <person name="Suttiyut T."/>
            <person name="Ogas R."/>
            <person name="Tomko P."/>
            <person name="Gavelis G."/>
            <person name="Widhalm J.R."/>
            <person name="Wisecaver J.H."/>
        </authorList>
    </citation>
    <scope>NUCLEOTIDE SEQUENCE</scope>
    <source>
        <strain evidence="1">ECLA1</strain>
    </source>
</reference>
<dbReference type="AlphaFoldDB" id="A0AAE1CYX0"/>
<dbReference type="EMBL" id="JAWDGP010006253">
    <property type="protein sequence ID" value="KAK3744662.1"/>
    <property type="molecule type" value="Genomic_DNA"/>
</dbReference>
<name>A0AAE1CYX0_9GAST</name>
<gene>
    <name evidence="1" type="ORF">RRG08_062312</name>
</gene>
<organism evidence="1 2">
    <name type="scientific">Elysia crispata</name>
    <name type="common">lettuce slug</name>
    <dbReference type="NCBI Taxonomy" id="231223"/>
    <lineage>
        <taxon>Eukaryota</taxon>
        <taxon>Metazoa</taxon>
        <taxon>Spiralia</taxon>
        <taxon>Lophotrochozoa</taxon>
        <taxon>Mollusca</taxon>
        <taxon>Gastropoda</taxon>
        <taxon>Heterobranchia</taxon>
        <taxon>Euthyneura</taxon>
        <taxon>Panpulmonata</taxon>
        <taxon>Sacoglossa</taxon>
        <taxon>Placobranchoidea</taxon>
        <taxon>Plakobranchidae</taxon>
        <taxon>Elysia</taxon>
    </lineage>
</organism>
<comment type="caution">
    <text evidence="1">The sequence shown here is derived from an EMBL/GenBank/DDBJ whole genome shotgun (WGS) entry which is preliminary data.</text>
</comment>
<dbReference type="Proteomes" id="UP001283361">
    <property type="component" value="Unassembled WGS sequence"/>
</dbReference>
<sequence>MRVRMRVKRDDGEVGLAWLASHTALRIRYLAPGPVVCSLVQRQVGACGHGTGDSNPNRPAPALTNCLLPPALRLVFLCHVMFWGALRPGSIEPCEVMKVVMELSMACQTAVKLLSSLEPLALSSVLNPINTLMP</sequence>
<proteinExistence type="predicted"/>
<accession>A0AAE1CYX0</accession>
<keyword evidence="2" id="KW-1185">Reference proteome</keyword>
<evidence type="ECO:0000313" key="1">
    <source>
        <dbReference type="EMBL" id="KAK3744662.1"/>
    </source>
</evidence>